<dbReference type="AlphaFoldDB" id="A0A6A6QVA7"/>
<evidence type="ECO:0000313" key="1">
    <source>
        <dbReference type="EMBL" id="KAF2494847.1"/>
    </source>
</evidence>
<reference evidence="1" key="1">
    <citation type="journal article" date="2020" name="Stud. Mycol.">
        <title>101 Dothideomycetes genomes: a test case for predicting lifestyles and emergence of pathogens.</title>
        <authorList>
            <person name="Haridas S."/>
            <person name="Albert R."/>
            <person name="Binder M."/>
            <person name="Bloem J."/>
            <person name="Labutti K."/>
            <person name="Salamov A."/>
            <person name="Andreopoulos B."/>
            <person name="Baker S."/>
            <person name="Barry K."/>
            <person name="Bills G."/>
            <person name="Bluhm B."/>
            <person name="Cannon C."/>
            <person name="Castanera R."/>
            <person name="Culley D."/>
            <person name="Daum C."/>
            <person name="Ezra D."/>
            <person name="Gonzalez J."/>
            <person name="Henrissat B."/>
            <person name="Kuo A."/>
            <person name="Liang C."/>
            <person name="Lipzen A."/>
            <person name="Lutzoni F."/>
            <person name="Magnuson J."/>
            <person name="Mondo S."/>
            <person name="Nolan M."/>
            <person name="Ohm R."/>
            <person name="Pangilinan J."/>
            <person name="Park H.-J."/>
            <person name="Ramirez L."/>
            <person name="Alfaro M."/>
            <person name="Sun H."/>
            <person name="Tritt A."/>
            <person name="Yoshinaga Y."/>
            <person name="Zwiers L.-H."/>
            <person name="Turgeon B."/>
            <person name="Goodwin S."/>
            <person name="Spatafora J."/>
            <person name="Crous P."/>
            <person name="Grigoriev I."/>
        </authorList>
    </citation>
    <scope>NUCLEOTIDE SEQUENCE</scope>
    <source>
        <strain evidence="1">CBS 269.34</strain>
    </source>
</reference>
<keyword evidence="2" id="KW-1185">Reference proteome</keyword>
<accession>A0A6A6QVA7</accession>
<dbReference type="PANTHER" id="PTHR43431:SF7">
    <property type="entry name" value="OXIDOREDUCTASE, SHORT CHAIN DEHYDROGENASE_REDUCTASE FAMILY (AFU_ORTHOLOGUE AFUA_5G14000)"/>
    <property type="match status" value="1"/>
</dbReference>
<organism evidence="1 2">
    <name type="scientific">Lophium mytilinum</name>
    <dbReference type="NCBI Taxonomy" id="390894"/>
    <lineage>
        <taxon>Eukaryota</taxon>
        <taxon>Fungi</taxon>
        <taxon>Dikarya</taxon>
        <taxon>Ascomycota</taxon>
        <taxon>Pezizomycotina</taxon>
        <taxon>Dothideomycetes</taxon>
        <taxon>Pleosporomycetidae</taxon>
        <taxon>Mytilinidiales</taxon>
        <taxon>Mytilinidiaceae</taxon>
        <taxon>Lophium</taxon>
    </lineage>
</organism>
<dbReference type="Pfam" id="PF00106">
    <property type="entry name" value="adh_short"/>
    <property type="match status" value="1"/>
</dbReference>
<dbReference type="InterPro" id="IPR002347">
    <property type="entry name" value="SDR_fam"/>
</dbReference>
<dbReference type="SUPFAM" id="SSF51735">
    <property type="entry name" value="NAD(P)-binding Rossmann-fold domains"/>
    <property type="match status" value="1"/>
</dbReference>
<dbReference type="PANTHER" id="PTHR43431">
    <property type="entry name" value="OXIDOREDUCTASE, SHORT CHAIN DEHYDROGENASE/REDUCTASE FAMILY (AFU_ORTHOLOGUE AFUA_5G14000)"/>
    <property type="match status" value="1"/>
</dbReference>
<name>A0A6A6QVA7_9PEZI</name>
<protein>
    <submittedName>
        <fullName evidence="1">NAD(P)-binding protein</fullName>
    </submittedName>
</protein>
<evidence type="ECO:0000313" key="2">
    <source>
        <dbReference type="Proteomes" id="UP000799750"/>
    </source>
</evidence>
<dbReference type="Proteomes" id="UP000799750">
    <property type="component" value="Unassembled WGS sequence"/>
</dbReference>
<dbReference type="Gene3D" id="3.40.50.720">
    <property type="entry name" value="NAD(P)-binding Rossmann-like Domain"/>
    <property type="match status" value="1"/>
</dbReference>
<dbReference type="OrthoDB" id="5336600at2759"/>
<sequence>MKTMLVVGAGPGIGMSLARRFGREDYQIGLISRSQEKLDSYVKELSGLKIKSVGVPADVFDRDGLKAAIAKVVTQLGPIDVLEYSPLLDMASLVDVLSMEVEQAQVQLNMQILGAVTSVRAVLDGMIKKGDGALLFTLGASAYSSCPSHSNGSLGVVAVKQYAVMLNTALKPKGVYAGCLAIGKPHDSDEIADIYWEKVQTRGPCETLYGDPRVQACYEILLAQGVGRVFPPGLVGKLPSPRDENERNIFLIALQHIAKCAVILGEGQAKVDEMAELAESIGGDRNAAHFGGDIDKAFPQISTLG</sequence>
<dbReference type="InterPro" id="IPR036291">
    <property type="entry name" value="NAD(P)-bd_dom_sf"/>
</dbReference>
<proteinExistence type="predicted"/>
<gene>
    <name evidence="1" type="ORF">BU16DRAFT_562477</name>
</gene>
<dbReference type="EMBL" id="MU004190">
    <property type="protein sequence ID" value="KAF2494847.1"/>
    <property type="molecule type" value="Genomic_DNA"/>
</dbReference>